<dbReference type="GeneID" id="91086462"/>
<reference evidence="2" key="3">
    <citation type="submission" date="2024-01" db="EMBL/GenBank/DDBJ databases">
        <authorList>
            <person name="Coelho M.A."/>
            <person name="David-Palma M."/>
            <person name="Shea T."/>
            <person name="Sun S."/>
            <person name="Cuomo C.A."/>
            <person name="Heitman J."/>
        </authorList>
    </citation>
    <scope>NUCLEOTIDE SEQUENCE</scope>
    <source>
        <strain evidence="2">CBS 7841</strain>
    </source>
</reference>
<organism evidence="2 3">
    <name type="scientific">Cryptococcus depauperatus CBS 7841</name>
    <dbReference type="NCBI Taxonomy" id="1295531"/>
    <lineage>
        <taxon>Eukaryota</taxon>
        <taxon>Fungi</taxon>
        <taxon>Dikarya</taxon>
        <taxon>Basidiomycota</taxon>
        <taxon>Agaricomycotina</taxon>
        <taxon>Tremellomycetes</taxon>
        <taxon>Tremellales</taxon>
        <taxon>Cryptococcaceae</taxon>
        <taxon>Cryptococcus</taxon>
    </lineage>
</organism>
<proteinExistence type="predicted"/>
<evidence type="ECO:0000313" key="3">
    <source>
        <dbReference type="Proteomes" id="UP000094043"/>
    </source>
</evidence>
<dbReference type="EMBL" id="CP143785">
    <property type="protein sequence ID" value="WVN87074.1"/>
    <property type="molecule type" value="Genomic_DNA"/>
</dbReference>
<evidence type="ECO:0000313" key="2">
    <source>
        <dbReference type="EMBL" id="WVN87074.1"/>
    </source>
</evidence>
<dbReference type="AlphaFoldDB" id="A0A1E3IUB2"/>
<keyword evidence="3" id="KW-1185">Reference proteome</keyword>
<dbReference type="RefSeq" id="XP_066067774.1">
    <property type="nucleotide sequence ID" value="XM_066211677.1"/>
</dbReference>
<accession>A0A1E3IUB2</accession>
<feature type="region of interest" description="Disordered" evidence="1">
    <location>
        <begin position="1"/>
        <end position="41"/>
    </location>
</feature>
<reference evidence="2" key="2">
    <citation type="journal article" date="2022" name="Elife">
        <title>Obligate sexual reproduction of a homothallic fungus closely related to the Cryptococcus pathogenic species complex.</title>
        <authorList>
            <person name="Passer A.R."/>
            <person name="Clancey S.A."/>
            <person name="Shea T."/>
            <person name="David-Palma M."/>
            <person name="Averette A.F."/>
            <person name="Boekhout T."/>
            <person name="Porcel B.M."/>
            <person name="Nowrousian M."/>
            <person name="Cuomo C.A."/>
            <person name="Sun S."/>
            <person name="Heitman J."/>
            <person name="Coelho M.A."/>
        </authorList>
    </citation>
    <scope>NUCLEOTIDE SEQUENCE</scope>
    <source>
        <strain evidence="2">CBS 7841</strain>
    </source>
</reference>
<dbReference type="Proteomes" id="UP000094043">
    <property type="component" value="Chromosome 2"/>
</dbReference>
<name>A0A1E3IUB2_9TREE</name>
<dbReference type="OrthoDB" id="2574143at2759"/>
<dbReference type="KEGG" id="cdep:91086462"/>
<sequence>MIPATLPTQKPPPLQSRQDCPSPPIKNRRYPLPIPSSPLRNSHFIQDQLDFNGARPIPPTPAISTFSLPPPIGFLTPRRSPPAASLIKFPPAPPPTRNYTAGATSVGEGSLIPNSLKDLYQVRSMGSSTVKPIGIRRPARAGVDKGLMSGSLGFANRMKEIESELFKYAQDASSVWSETSQNDDKTIKGLETKMRKVAIDEVDVEWCFRCGKEGERGEMELKGEEGKGLQWTCGECKKKLE</sequence>
<evidence type="ECO:0000256" key="1">
    <source>
        <dbReference type="SAM" id="MobiDB-lite"/>
    </source>
</evidence>
<reference evidence="2" key="1">
    <citation type="submission" date="2016-06" db="EMBL/GenBank/DDBJ databases">
        <authorList>
            <person name="Cuomo C."/>
            <person name="Litvintseva A."/>
            <person name="Heitman J."/>
            <person name="Chen Y."/>
            <person name="Sun S."/>
            <person name="Springer D."/>
            <person name="Dromer F."/>
            <person name="Young S."/>
            <person name="Zeng Q."/>
            <person name="Chapman S."/>
            <person name="Gujja S."/>
            <person name="Saif S."/>
            <person name="Birren B."/>
        </authorList>
    </citation>
    <scope>NUCLEOTIDE SEQUENCE</scope>
    <source>
        <strain evidence="2">CBS 7841</strain>
    </source>
</reference>
<dbReference type="VEuPathDB" id="FungiDB:L203_01506"/>
<gene>
    <name evidence="2" type="ORF">L203_102250</name>
</gene>
<protein>
    <submittedName>
        <fullName evidence="2">Uncharacterized protein</fullName>
    </submittedName>
</protein>